<dbReference type="GO" id="GO:0043190">
    <property type="term" value="C:ATP-binding cassette (ABC) transporter complex"/>
    <property type="evidence" value="ECO:0007669"/>
    <property type="project" value="InterPro"/>
</dbReference>
<accession>A0A841BXT8</accession>
<evidence type="ECO:0000313" key="3">
    <source>
        <dbReference type="EMBL" id="MBB5872475.1"/>
    </source>
</evidence>
<organism evidence="3 4">
    <name type="scientific">Allocatelliglobosispora scoriae</name>
    <dbReference type="NCBI Taxonomy" id="643052"/>
    <lineage>
        <taxon>Bacteria</taxon>
        <taxon>Bacillati</taxon>
        <taxon>Actinomycetota</taxon>
        <taxon>Actinomycetes</taxon>
        <taxon>Micromonosporales</taxon>
        <taxon>Micromonosporaceae</taxon>
        <taxon>Allocatelliglobosispora</taxon>
    </lineage>
</organism>
<evidence type="ECO:0000313" key="4">
    <source>
        <dbReference type="Proteomes" id="UP000587527"/>
    </source>
</evidence>
<dbReference type="Pfam" id="PF04069">
    <property type="entry name" value="OpuAC"/>
    <property type="match status" value="2"/>
</dbReference>
<evidence type="ECO:0000259" key="2">
    <source>
        <dbReference type="Pfam" id="PF04069"/>
    </source>
</evidence>
<dbReference type="GO" id="GO:0022857">
    <property type="term" value="F:transmembrane transporter activity"/>
    <property type="evidence" value="ECO:0007669"/>
    <property type="project" value="InterPro"/>
</dbReference>
<comment type="caution">
    <text evidence="3">The sequence shown here is derived from an EMBL/GenBank/DDBJ whole genome shotgun (WGS) entry which is preliminary data.</text>
</comment>
<dbReference type="EMBL" id="JACHMN010000003">
    <property type="protein sequence ID" value="MBB5872475.1"/>
    <property type="molecule type" value="Genomic_DNA"/>
</dbReference>
<dbReference type="Proteomes" id="UP000587527">
    <property type="component" value="Unassembled WGS sequence"/>
</dbReference>
<feature type="domain" description="ABC-type glycine betaine transport system substrate-binding" evidence="2">
    <location>
        <begin position="43"/>
        <end position="110"/>
    </location>
</feature>
<name>A0A841BXT8_9ACTN</name>
<gene>
    <name evidence="3" type="ORF">F4553_005909</name>
</gene>
<dbReference type="AlphaFoldDB" id="A0A841BXT8"/>
<evidence type="ECO:0000256" key="1">
    <source>
        <dbReference type="SAM" id="SignalP"/>
    </source>
</evidence>
<dbReference type="RefSeq" id="WP_246467510.1">
    <property type="nucleotide sequence ID" value="NZ_JACHMN010000003.1"/>
</dbReference>
<dbReference type="Gene3D" id="3.40.190.10">
    <property type="entry name" value="Periplasmic binding protein-like II"/>
    <property type="match status" value="2"/>
</dbReference>
<feature type="signal peptide" evidence="1">
    <location>
        <begin position="1"/>
        <end position="15"/>
    </location>
</feature>
<dbReference type="SUPFAM" id="SSF53850">
    <property type="entry name" value="Periplasmic binding protein-like II"/>
    <property type="match status" value="2"/>
</dbReference>
<keyword evidence="1" id="KW-0732">Signal</keyword>
<keyword evidence="4" id="KW-1185">Reference proteome</keyword>
<feature type="chain" id="PRO_5038578219" evidence="1">
    <location>
        <begin position="16"/>
        <end position="325"/>
    </location>
</feature>
<dbReference type="InterPro" id="IPR007210">
    <property type="entry name" value="ABC_Gly_betaine_transp_sub-bd"/>
</dbReference>
<protein>
    <submittedName>
        <fullName evidence="3">Osmoprotectant transport system substrate-binding protein</fullName>
    </submittedName>
</protein>
<proteinExistence type="predicted"/>
<sequence length="325" mass="32310">MIFTAASAALTFALAGCGESGSSGTSAPPTAATGGCAGVAGDSLVVLTDDKKLQNADNIVALINTKGSSPALVAAVDKVAAALDTTKLIALNKAVDIDRKTPQVAAAEFATAAGFATGLSGGSGAVKIGAANFSESQTLAELYKIALTAAGFKATVQTAGNRELYEAALERGELTVFPEYAATITEFLNQKANGKTAAPKASGDIDATITALKELGGKVGLTVGTPSAAADQNAFAVTKAFAEKNGVKTLSDFAAKCSGKASILAGPAECPQRPFCQLGLKDKYGIEFGSFQQADAGGPQTKTALTTGAAALGLVFSSDGGLATL</sequence>
<reference evidence="3 4" key="1">
    <citation type="submission" date="2020-08" db="EMBL/GenBank/DDBJ databases">
        <title>Sequencing the genomes of 1000 actinobacteria strains.</title>
        <authorList>
            <person name="Klenk H.-P."/>
        </authorList>
    </citation>
    <scope>NUCLEOTIDE SEQUENCE [LARGE SCALE GENOMIC DNA]</scope>
    <source>
        <strain evidence="3 4">DSM 45362</strain>
    </source>
</reference>
<feature type="domain" description="ABC-type glycine betaine transport system substrate-binding" evidence="2">
    <location>
        <begin position="125"/>
        <end position="322"/>
    </location>
</feature>